<dbReference type="PATRIC" id="fig|37916.4.peg.1352"/>
<keyword evidence="2" id="KW-1185">Reference proteome</keyword>
<dbReference type="Proteomes" id="UP000036513">
    <property type="component" value="Unassembled WGS sequence"/>
</dbReference>
<reference evidence="1 2" key="1">
    <citation type="journal article" date="2015" name="Genome Biol. Evol.">
        <title>Characterization of Three Mycobacterium spp. with Potential Use in Bioremediation by Genome Sequencing and Comparative Genomics.</title>
        <authorList>
            <person name="Das S."/>
            <person name="Pettersson B.M."/>
            <person name="Behra P.R."/>
            <person name="Ramesh M."/>
            <person name="Dasgupta S."/>
            <person name="Bhattacharya A."/>
            <person name="Kirsebom L.A."/>
        </authorList>
    </citation>
    <scope>NUCLEOTIDE SEQUENCE [LARGE SCALE GENOMIC DNA]</scope>
    <source>
        <strain evidence="1 2">DSM 43826</strain>
    </source>
</reference>
<evidence type="ECO:0000313" key="1">
    <source>
        <dbReference type="EMBL" id="KMO82302.1"/>
    </source>
</evidence>
<organism evidence="1 2">
    <name type="scientific">Mycolicibacterium chlorophenolicum</name>
    <dbReference type="NCBI Taxonomy" id="37916"/>
    <lineage>
        <taxon>Bacteria</taxon>
        <taxon>Bacillati</taxon>
        <taxon>Actinomycetota</taxon>
        <taxon>Actinomycetes</taxon>
        <taxon>Mycobacteriales</taxon>
        <taxon>Mycobacteriaceae</taxon>
        <taxon>Mycolicibacterium</taxon>
    </lineage>
</organism>
<dbReference type="EMBL" id="JYNL01000010">
    <property type="protein sequence ID" value="KMO82302.1"/>
    <property type="molecule type" value="Genomic_DNA"/>
</dbReference>
<name>A0A0J6WKR4_9MYCO</name>
<accession>A0A0J6WKR4</accession>
<dbReference type="RefSeq" id="WP_048469352.1">
    <property type="nucleotide sequence ID" value="NZ_JYNL01000010.1"/>
</dbReference>
<evidence type="ECO:0000313" key="2">
    <source>
        <dbReference type="Proteomes" id="UP000036513"/>
    </source>
</evidence>
<proteinExistence type="predicted"/>
<sequence length="129" mass="13776">MSAQSGVIRASAAVILTGPALRFALDCALIALRQRKRSGLPFSTEPYEALACELAAAMAADGHSDVHSTPVRDAVAVEKPTVPIPEVAERLDVSPRQARRLAPQLGGQQIGGRWFVDEIALREHIGGRQ</sequence>
<protein>
    <submittedName>
        <fullName evidence="1">Uncharacterized protein</fullName>
    </submittedName>
</protein>
<dbReference type="AlphaFoldDB" id="A0A0J6WKR4"/>
<dbReference type="STRING" id="37916.MCHLDSM_01454"/>
<gene>
    <name evidence="1" type="ORF">MCHLDSM_01454</name>
</gene>
<comment type="caution">
    <text evidence="1">The sequence shown here is derived from an EMBL/GenBank/DDBJ whole genome shotgun (WGS) entry which is preliminary data.</text>
</comment>